<protein>
    <recommendedName>
        <fullName evidence="2">Right-handed parallel beta-helix repeat-containing protein</fullName>
    </recommendedName>
</protein>
<accession>A0A6B2NJC0</accession>
<dbReference type="RefSeq" id="WP_164128259.1">
    <property type="nucleotide sequence ID" value="NZ_JAAGOX010000007.1"/>
</dbReference>
<comment type="caution">
    <text evidence="1">The sequence shown here is derived from an EMBL/GenBank/DDBJ whole genome shotgun (WGS) entry which is preliminary data.</text>
</comment>
<sequence>MMLALEKGVSLIGPGPTLCRITVARTEGLASAIGLWEYGDGEVGGFALTGPGSTGNAAHGIHLSYLSAAAPHDNRGIRMRDLHISQFGSYGIGHQYGGAYETSLRNITIEDVGADGIDWKIRFGLGDAQDVSAGVHMTGIIVRRPGHRLKKGSVSGLGLRGRAILSDIEVTGIPENCAGIRMEPGTGEVDEFRQPAARSVLSNFYIEAAADNIPARGLVCFSSGPMSISNGFLRGAVIETQSQTKSPTYFDDGPQISGVTVEGAHSGASFTLGAPRTQLHACRSISEKHYFEEKRGNLTSGQTWLGLPAPATKSKHLWVLKNHVVLRAGRDYTVADDGIALASGAAASDLFMIVLGTVTAIRIRAPYCVVNGGGSDAYHLTAIDKASSDQTGLQTGFLAEY</sequence>
<dbReference type="Gene3D" id="2.160.20.10">
    <property type="entry name" value="Single-stranded right-handed beta-helix, Pectin lyase-like"/>
    <property type="match status" value="1"/>
</dbReference>
<evidence type="ECO:0000313" key="1">
    <source>
        <dbReference type="EMBL" id="NDW44272.1"/>
    </source>
</evidence>
<evidence type="ECO:0008006" key="2">
    <source>
        <dbReference type="Google" id="ProtNLM"/>
    </source>
</evidence>
<name>A0A6B2NJC0_9RHOB</name>
<organism evidence="1">
    <name type="scientific">Ruegeria sp. PrR005</name>
    <dbReference type="NCBI Taxonomy" id="2706882"/>
    <lineage>
        <taxon>Bacteria</taxon>
        <taxon>Pseudomonadati</taxon>
        <taxon>Pseudomonadota</taxon>
        <taxon>Alphaproteobacteria</taxon>
        <taxon>Rhodobacterales</taxon>
        <taxon>Roseobacteraceae</taxon>
        <taxon>Ruegeria</taxon>
    </lineage>
</organism>
<dbReference type="InterPro" id="IPR012334">
    <property type="entry name" value="Pectin_lyas_fold"/>
</dbReference>
<proteinExistence type="predicted"/>
<gene>
    <name evidence="1" type="ORF">G0P99_04830</name>
</gene>
<dbReference type="EMBL" id="JAAGOX010000007">
    <property type="protein sequence ID" value="NDW44272.1"/>
    <property type="molecule type" value="Genomic_DNA"/>
</dbReference>
<reference evidence="1" key="1">
    <citation type="submission" date="2020-02" db="EMBL/GenBank/DDBJ databases">
        <title>Delineation of the pyrene-degrading pathway in Roseobacter clade bacteria by genomic analysis.</title>
        <authorList>
            <person name="Zhou H."/>
            <person name="Wang H."/>
        </authorList>
    </citation>
    <scope>NUCLEOTIDE SEQUENCE</scope>
    <source>
        <strain evidence="1">PrR005</strain>
    </source>
</reference>
<dbReference type="AlphaFoldDB" id="A0A6B2NJC0"/>